<dbReference type="OrthoDB" id="10355957at2759"/>
<gene>
    <name evidence="1" type="ORF">COCC4DRAFT_65278</name>
</gene>
<evidence type="ECO:0000313" key="1">
    <source>
        <dbReference type="EMBL" id="ENI00564.1"/>
    </source>
</evidence>
<organism evidence="1 2">
    <name type="scientific">Cochliobolus heterostrophus (strain C4 / ATCC 48331 / race T)</name>
    <name type="common">Southern corn leaf blight fungus</name>
    <name type="synonym">Bipolaris maydis</name>
    <dbReference type="NCBI Taxonomy" id="665024"/>
    <lineage>
        <taxon>Eukaryota</taxon>
        <taxon>Fungi</taxon>
        <taxon>Dikarya</taxon>
        <taxon>Ascomycota</taxon>
        <taxon>Pezizomycotina</taxon>
        <taxon>Dothideomycetes</taxon>
        <taxon>Pleosporomycetidae</taxon>
        <taxon>Pleosporales</taxon>
        <taxon>Pleosporineae</taxon>
        <taxon>Pleosporaceae</taxon>
        <taxon>Bipolaris</taxon>
    </lineage>
</organism>
<evidence type="ECO:0000313" key="2">
    <source>
        <dbReference type="Proteomes" id="UP000012338"/>
    </source>
</evidence>
<dbReference type="Proteomes" id="UP000012338">
    <property type="component" value="Unassembled WGS sequence"/>
</dbReference>
<protein>
    <submittedName>
        <fullName evidence="1">Uncharacterized protein</fullName>
    </submittedName>
</protein>
<sequence length="186" mass="20594">MHERRIGNNLFRHIEALRNNYLRCHGNKPIRPVFHGNNSAGKNQVQACYIQQLHSSAMLPLGHTLIYPAHPLIPVLHQVYETSDFGRYKNETVQVRGNAATGGMCGAEEALHRAINVHGVGGRPYTRAKPAPKKHSIAELKQNAFCHVAKCQVSSAVRIPHTRSADSPLSMIITGKNKHRSGVQSM</sequence>
<dbReference type="AlphaFoldDB" id="N4WJU0"/>
<name>N4WJU0_COCH4</name>
<reference evidence="1 2" key="1">
    <citation type="journal article" date="2012" name="PLoS Pathog.">
        <title>Diverse lifestyles and strategies of plant pathogenesis encoded in the genomes of eighteen Dothideomycetes fungi.</title>
        <authorList>
            <person name="Ohm R.A."/>
            <person name="Feau N."/>
            <person name="Henrissat B."/>
            <person name="Schoch C.L."/>
            <person name="Horwitz B.A."/>
            <person name="Barry K.W."/>
            <person name="Condon B.J."/>
            <person name="Copeland A.C."/>
            <person name="Dhillon B."/>
            <person name="Glaser F."/>
            <person name="Hesse C.N."/>
            <person name="Kosti I."/>
            <person name="LaButti K."/>
            <person name="Lindquist E.A."/>
            <person name="Lucas S."/>
            <person name="Salamov A.A."/>
            <person name="Bradshaw R.E."/>
            <person name="Ciuffetti L."/>
            <person name="Hamelin R.C."/>
            <person name="Kema G.H.J."/>
            <person name="Lawrence C."/>
            <person name="Scott J.A."/>
            <person name="Spatafora J.W."/>
            <person name="Turgeon B.G."/>
            <person name="de Wit P.J.G.M."/>
            <person name="Zhong S."/>
            <person name="Goodwin S.B."/>
            <person name="Grigoriev I.V."/>
        </authorList>
    </citation>
    <scope>NUCLEOTIDE SEQUENCE [LARGE SCALE GENOMIC DNA]</scope>
    <source>
        <strain evidence="2">C4 / ATCC 48331 / race T</strain>
    </source>
</reference>
<accession>N4WJU0</accession>
<dbReference type="EMBL" id="KB733473">
    <property type="protein sequence ID" value="ENI00564.1"/>
    <property type="molecule type" value="Genomic_DNA"/>
</dbReference>
<dbReference type="HOGENOM" id="CLU_1194795_0_0_1"/>
<proteinExistence type="predicted"/>
<reference evidence="2" key="2">
    <citation type="journal article" date="2013" name="PLoS Genet.">
        <title>Comparative genome structure, secondary metabolite, and effector coding capacity across Cochliobolus pathogens.</title>
        <authorList>
            <person name="Condon B.J."/>
            <person name="Leng Y."/>
            <person name="Wu D."/>
            <person name="Bushley K.E."/>
            <person name="Ohm R.A."/>
            <person name="Otillar R."/>
            <person name="Martin J."/>
            <person name="Schackwitz W."/>
            <person name="Grimwood J."/>
            <person name="MohdZainudin N."/>
            <person name="Xue C."/>
            <person name="Wang R."/>
            <person name="Manning V.A."/>
            <person name="Dhillon B."/>
            <person name="Tu Z.J."/>
            <person name="Steffenson B.J."/>
            <person name="Salamov A."/>
            <person name="Sun H."/>
            <person name="Lowry S."/>
            <person name="LaButti K."/>
            <person name="Han J."/>
            <person name="Copeland A."/>
            <person name="Lindquist E."/>
            <person name="Barry K."/>
            <person name="Schmutz J."/>
            <person name="Baker S.E."/>
            <person name="Ciuffetti L.M."/>
            <person name="Grigoriev I.V."/>
            <person name="Zhong S."/>
            <person name="Turgeon B.G."/>
        </authorList>
    </citation>
    <scope>NUCLEOTIDE SEQUENCE [LARGE SCALE GENOMIC DNA]</scope>
    <source>
        <strain evidence="2">C4 / ATCC 48331 / race T</strain>
    </source>
</reference>
<keyword evidence="2" id="KW-1185">Reference proteome</keyword>